<evidence type="ECO:0000256" key="4">
    <source>
        <dbReference type="ARBA" id="ARBA00022989"/>
    </source>
</evidence>
<protein>
    <recommendedName>
        <fullName evidence="10">Fluoride-specific ion channel FluC</fullName>
    </recommendedName>
</protein>
<dbReference type="HAMAP" id="MF_00454">
    <property type="entry name" value="FluC"/>
    <property type="match status" value="1"/>
</dbReference>
<name>A0ABY5BR94_9LACO</name>
<accession>A0ABY5BR94</accession>
<keyword evidence="4 10" id="KW-1133">Transmembrane helix</keyword>
<keyword evidence="2 10" id="KW-1003">Cell membrane</keyword>
<evidence type="ECO:0000313" key="12">
    <source>
        <dbReference type="Proteomes" id="UP001057025"/>
    </source>
</evidence>
<evidence type="ECO:0000256" key="6">
    <source>
        <dbReference type="ARBA" id="ARBA00023303"/>
    </source>
</evidence>
<proteinExistence type="inferred from homology"/>
<gene>
    <name evidence="10" type="primary">fluC</name>
    <name evidence="10" type="synonym">crcB</name>
    <name evidence="11" type="ORF">M3M39_05755</name>
</gene>
<comment type="similarity">
    <text evidence="7 10">Belongs to the fluoride channel Fluc/FEX (TC 1.A.43) family.</text>
</comment>
<keyword evidence="5 10" id="KW-0472">Membrane</keyword>
<keyword evidence="10" id="KW-0479">Metal-binding</keyword>
<comment type="catalytic activity">
    <reaction evidence="8">
        <text>fluoride(in) = fluoride(out)</text>
        <dbReference type="Rhea" id="RHEA:76159"/>
        <dbReference type="ChEBI" id="CHEBI:17051"/>
    </reaction>
    <physiologicalReaction direction="left-to-right" evidence="8">
        <dbReference type="Rhea" id="RHEA:76160"/>
    </physiologicalReaction>
</comment>
<feature type="transmembrane region" description="Helical" evidence="10">
    <location>
        <begin position="67"/>
        <end position="88"/>
    </location>
</feature>
<evidence type="ECO:0000256" key="2">
    <source>
        <dbReference type="ARBA" id="ARBA00022475"/>
    </source>
</evidence>
<evidence type="ECO:0000256" key="5">
    <source>
        <dbReference type="ARBA" id="ARBA00023136"/>
    </source>
</evidence>
<feature type="transmembrane region" description="Helical" evidence="10">
    <location>
        <begin position="27"/>
        <end position="47"/>
    </location>
</feature>
<reference evidence="11" key="1">
    <citation type="submission" date="2022-05" db="EMBL/GenBank/DDBJ databases">
        <authorList>
            <person name="Oliphant S.A."/>
            <person name="Watson-Haigh N.S."/>
            <person name="Sumby K.M."/>
            <person name="Gardner J.M."/>
            <person name="Jiranek V."/>
        </authorList>
    </citation>
    <scope>NUCLEOTIDE SEQUENCE</scope>
    <source>
        <strain evidence="11">KI11_C11</strain>
    </source>
</reference>
<evidence type="ECO:0000256" key="8">
    <source>
        <dbReference type="ARBA" id="ARBA00035585"/>
    </source>
</evidence>
<feature type="binding site" evidence="10">
    <location>
        <position position="71"/>
    </location>
    <ligand>
        <name>Na(+)</name>
        <dbReference type="ChEBI" id="CHEBI:29101"/>
        <note>structural</note>
    </ligand>
</feature>
<evidence type="ECO:0000256" key="3">
    <source>
        <dbReference type="ARBA" id="ARBA00022692"/>
    </source>
</evidence>
<comment type="function">
    <text evidence="9 10">Fluoride-specific ion channel. Important for reducing fluoride concentration in the cell, thus reducing its toxicity.</text>
</comment>
<keyword evidence="10" id="KW-0915">Sodium</keyword>
<feature type="transmembrane region" description="Helical" evidence="10">
    <location>
        <begin position="94"/>
        <end position="113"/>
    </location>
</feature>
<feature type="binding site" evidence="10">
    <location>
        <position position="74"/>
    </location>
    <ligand>
        <name>Na(+)</name>
        <dbReference type="ChEBI" id="CHEBI:29101"/>
        <note>structural</note>
    </ligand>
</feature>
<organism evidence="11 12">
    <name type="scientific">Fructilactobacillus hinvesii</name>
    <dbReference type="NCBI Taxonomy" id="2940300"/>
    <lineage>
        <taxon>Bacteria</taxon>
        <taxon>Bacillati</taxon>
        <taxon>Bacillota</taxon>
        <taxon>Bacilli</taxon>
        <taxon>Lactobacillales</taxon>
        <taxon>Lactobacillaceae</taxon>
        <taxon>Fructilactobacillus</taxon>
    </lineage>
</organism>
<dbReference type="Proteomes" id="UP001057025">
    <property type="component" value="Chromosome"/>
</dbReference>
<evidence type="ECO:0000256" key="1">
    <source>
        <dbReference type="ARBA" id="ARBA00004651"/>
    </source>
</evidence>
<comment type="subcellular location">
    <subcellularLocation>
        <location evidence="1 10">Cell membrane</location>
        <topology evidence="1 10">Multi-pass membrane protein</topology>
    </subcellularLocation>
</comment>
<dbReference type="EMBL" id="CP097118">
    <property type="protein sequence ID" value="USS87625.1"/>
    <property type="molecule type" value="Genomic_DNA"/>
</dbReference>
<evidence type="ECO:0000256" key="10">
    <source>
        <dbReference type="HAMAP-Rule" id="MF_00454"/>
    </source>
</evidence>
<keyword evidence="10" id="KW-0813">Transport</keyword>
<evidence type="ECO:0000313" key="11">
    <source>
        <dbReference type="EMBL" id="USS87625.1"/>
    </source>
</evidence>
<keyword evidence="10" id="KW-0406">Ion transport</keyword>
<keyword evidence="6 10" id="KW-0407">Ion channel</keyword>
<evidence type="ECO:0000256" key="9">
    <source>
        <dbReference type="ARBA" id="ARBA00049940"/>
    </source>
</evidence>
<dbReference type="Pfam" id="PF02537">
    <property type="entry name" value="CRCB"/>
    <property type="match status" value="1"/>
</dbReference>
<sequence>METILVLLGGIVGGGLRIGLTDFLPTVTFPYVTLLINLSGALLLPFWNNYWAIKTHCTPKLRKAVGVGLIGSFTTFSGITLDVGHLLLHHALSLLVLYLLITMVGGLILAILGDQWSNALREKEGI</sequence>
<keyword evidence="12" id="KW-1185">Reference proteome</keyword>
<evidence type="ECO:0000256" key="7">
    <source>
        <dbReference type="ARBA" id="ARBA00035120"/>
    </source>
</evidence>
<dbReference type="RefSeq" id="WP_252796916.1">
    <property type="nucleotide sequence ID" value="NZ_CP097118.1"/>
</dbReference>
<comment type="activity regulation">
    <text evidence="10">Na(+) is not transported, but it plays an essential structural role and its presence is essential for fluoride channel function.</text>
</comment>
<keyword evidence="3 10" id="KW-0812">Transmembrane</keyword>
<dbReference type="InterPro" id="IPR003691">
    <property type="entry name" value="FluC"/>
</dbReference>